<proteinExistence type="predicted"/>
<evidence type="ECO:0000313" key="2">
    <source>
        <dbReference type="EMBL" id="KAF2257834.1"/>
    </source>
</evidence>
<dbReference type="Proteomes" id="UP000800093">
    <property type="component" value="Unassembled WGS sequence"/>
</dbReference>
<dbReference type="AlphaFoldDB" id="A0A9P4N0M5"/>
<keyword evidence="3" id="KW-1185">Reference proteome</keyword>
<dbReference type="Pfam" id="PF06985">
    <property type="entry name" value="HET"/>
    <property type="match status" value="1"/>
</dbReference>
<dbReference type="EMBL" id="ML986835">
    <property type="protein sequence ID" value="KAF2257834.1"/>
    <property type="molecule type" value="Genomic_DNA"/>
</dbReference>
<sequence>MRLLAVSGDGNLSLTTFLGSNIPSYAILSHTWEEDSEELLFQDVVNGTGRSKAGYKKVQFCGEQAKKDDLRYFWVDSSCIDRSNSTELSEAINSMFRWYRNAAKCYVYLSDVSRSAIIEQFETPSWISHFQTSRWFTRGWTLQELIAPALVDFYSLEWTHLGDKKSLEREIHRITGIPPQALQGRLAQFDISERFSWAANRETTREEDRAYSLFGIFDLCIPLLYGEGVENAFHRLREEI</sequence>
<feature type="non-terminal residue" evidence="2">
    <location>
        <position position="240"/>
    </location>
</feature>
<feature type="domain" description="Heterokaryon incompatibility" evidence="1">
    <location>
        <begin position="25"/>
        <end position="121"/>
    </location>
</feature>
<evidence type="ECO:0000313" key="3">
    <source>
        <dbReference type="Proteomes" id="UP000800093"/>
    </source>
</evidence>
<dbReference type="PANTHER" id="PTHR10622:SF11">
    <property type="entry name" value="HET-DOMAIN-CONTAINING PROTEIN"/>
    <property type="match status" value="1"/>
</dbReference>
<comment type="caution">
    <text evidence="2">The sequence shown here is derived from an EMBL/GenBank/DDBJ whole genome shotgun (WGS) entry which is preliminary data.</text>
</comment>
<dbReference type="InterPro" id="IPR010730">
    <property type="entry name" value="HET"/>
</dbReference>
<evidence type="ECO:0000259" key="1">
    <source>
        <dbReference type="Pfam" id="PF06985"/>
    </source>
</evidence>
<reference evidence="3" key="1">
    <citation type="journal article" date="2020" name="Stud. Mycol.">
        <title>101 Dothideomycetes genomes: A test case for predicting lifestyles and emergence of pathogens.</title>
        <authorList>
            <person name="Haridas S."/>
            <person name="Albert R."/>
            <person name="Binder M."/>
            <person name="Bloem J."/>
            <person name="LaButti K."/>
            <person name="Salamov A."/>
            <person name="Andreopoulos B."/>
            <person name="Baker S."/>
            <person name="Barry K."/>
            <person name="Bills G."/>
            <person name="Bluhm B."/>
            <person name="Cannon C."/>
            <person name="Castanera R."/>
            <person name="Culley D."/>
            <person name="Daum C."/>
            <person name="Ezra D."/>
            <person name="Gonzalez J."/>
            <person name="Henrissat B."/>
            <person name="Kuo A."/>
            <person name="Liang C."/>
            <person name="Lipzen A."/>
            <person name="Lutzoni F."/>
            <person name="Magnuson J."/>
            <person name="Mondo S."/>
            <person name="Nolan M."/>
            <person name="Ohm R."/>
            <person name="Pangilinan J."/>
            <person name="Park H.-J."/>
            <person name="Ramirez L."/>
            <person name="Alfaro M."/>
            <person name="Sun H."/>
            <person name="Tritt A."/>
            <person name="Yoshinaga Y."/>
            <person name="Zwiers L.-H."/>
            <person name="Turgeon B."/>
            <person name="Goodwin S."/>
            <person name="Spatafora J."/>
            <person name="Crous P."/>
            <person name="Grigoriev I."/>
        </authorList>
    </citation>
    <scope>NUCLEOTIDE SEQUENCE [LARGE SCALE GENOMIC DNA]</scope>
    <source>
        <strain evidence="3">CBS 304.66</strain>
    </source>
</reference>
<dbReference type="OrthoDB" id="674604at2759"/>
<accession>A0A9P4N0M5</accession>
<gene>
    <name evidence="2" type="ORF">CC78DRAFT_443456</name>
</gene>
<name>A0A9P4N0M5_9PLEO</name>
<organism evidence="2 3">
    <name type="scientific">Lojkania enalia</name>
    <dbReference type="NCBI Taxonomy" id="147567"/>
    <lineage>
        <taxon>Eukaryota</taxon>
        <taxon>Fungi</taxon>
        <taxon>Dikarya</taxon>
        <taxon>Ascomycota</taxon>
        <taxon>Pezizomycotina</taxon>
        <taxon>Dothideomycetes</taxon>
        <taxon>Pleosporomycetidae</taxon>
        <taxon>Pleosporales</taxon>
        <taxon>Pleosporales incertae sedis</taxon>
        <taxon>Lojkania</taxon>
    </lineage>
</organism>
<dbReference type="PANTHER" id="PTHR10622">
    <property type="entry name" value="HET DOMAIN-CONTAINING PROTEIN"/>
    <property type="match status" value="1"/>
</dbReference>
<protein>
    <recommendedName>
        <fullName evidence="1">Heterokaryon incompatibility domain-containing protein</fullName>
    </recommendedName>
</protein>